<dbReference type="Proteomes" id="UP001141259">
    <property type="component" value="Unassembled WGS sequence"/>
</dbReference>
<comment type="similarity">
    <text evidence="1">Belongs to the asp23 family.</text>
</comment>
<gene>
    <name evidence="2" type="ORF">NZH93_16790</name>
</gene>
<dbReference type="EMBL" id="JANYMP010000007">
    <property type="protein sequence ID" value="MCS7478519.1"/>
    <property type="molecule type" value="Genomic_DNA"/>
</dbReference>
<evidence type="ECO:0000313" key="2">
    <source>
        <dbReference type="EMBL" id="MCS7478519.1"/>
    </source>
</evidence>
<dbReference type="RefSeq" id="WP_259624027.1">
    <property type="nucleotide sequence ID" value="NZ_JANYMP010000007.1"/>
</dbReference>
<evidence type="ECO:0000256" key="1">
    <source>
        <dbReference type="ARBA" id="ARBA00005721"/>
    </source>
</evidence>
<dbReference type="PANTHER" id="PTHR34297">
    <property type="entry name" value="HYPOTHETICAL CYTOSOLIC PROTEIN-RELATED"/>
    <property type="match status" value="1"/>
</dbReference>
<accession>A0A9X2VLA3</accession>
<name>A0A9X2VLA3_9PSEU</name>
<evidence type="ECO:0000313" key="3">
    <source>
        <dbReference type="Proteomes" id="UP001141259"/>
    </source>
</evidence>
<dbReference type="InterPro" id="IPR005531">
    <property type="entry name" value="Asp23"/>
</dbReference>
<sequence length="121" mass="12404">MEQDAGPGKLTISDRTVERIAATALGEVDGVGGSVTRMLGVAVGRDGADQAAKVTASVSGGIASLVVRLSVTYPASVANTTEAARAHVVQRVEELTGIKVARVDITVTELSSVTSNTRRVQ</sequence>
<comment type="caution">
    <text evidence="2">The sequence shown here is derived from an EMBL/GenBank/DDBJ whole genome shotgun (WGS) entry which is preliminary data.</text>
</comment>
<dbReference type="AlphaFoldDB" id="A0A9X2VLA3"/>
<organism evidence="2 3">
    <name type="scientific">Umezawaea endophytica</name>
    <dbReference type="NCBI Taxonomy" id="1654476"/>
    <lineage>
        <taxon>Bacteria</taxon>
        <taxon>Bacillati</taxon>
        <taxon>Actinomycetota</taxon>
        <taxon>Actinomycetes</taxon>
        <taxon>Pseudonocardiales</taxon>
        <taxon>Pseudonocardiaceae</taxon>
        <taxon>Umezawaea</taxon>
    </lineage>
</organism>
<dbReference type="PANTHER" id="PTHR34297:SF3">
    <property type="entry name" value="ALKALINE SHOCK PROTEIN 23"/>
    <property type="match status" value="1"/>
</dbReference>
<keyword evidence="3" id="KW-1185">Reference proteome</keyword>
<proteinExistence type="inferred from homology"/>
<dbReference type="Pfam" id="PF03780">
    <property type="entry name" value="Asp23"/>
    <property type="match status" value="1"/>
</dbReference>
<reference evidence="2" key="1">
    <citation type="submission" date="2022-08" db="EMBL/GenBank/DDBJ databases">
        <authorList>
            <person name="Tistechok S."/>
            <person name="Samborskyy M."/>
            <person name="Roman I."/>
        </authorList>
    </citation>
    <scope>NUCLEOTIDE SEQUENCE</scope>
    <source>
        <strain evidence="2">DSM 103496</strain>
    </source>
</reference>
<protein>
    <submittedName>
        <fullName evidence="2">Asp23/Gls24 family envelope stress response protein</fullName>
    </submittedName>
</protein>